<evidence type="ECO:0000256" key="2">
    <source>
        <dbReference type="ARBA" id="ARBA00022475"/>
    </source>
</evidence>
<evidence type="ECO:0000256" key="1">
    <source>
        <dbReference type="ARBA" id="ARBA00004236"/>
    </source>
</evidence>
<keyword evidence="5 6" id="KW-0472">Membrane</keyword>
<comment type="caution">
    <text evidence="8">The sequence shown here is derived from an EMBL/GenBank/DDBJ whole genome shotgun (WGS) entry which is preliminary data.</text>
</comment>
<feature type="domain" description="Glycosyltransferase 2-like" evidence="7">
    <location>
        <begin position="9"/>
        <end position="123"/>
    </location>
</feature>
<dbReference type="PANTHER" id="PTHR43646">
    <property type="entry name" value="GLYCOSYLTRANSFERASE"/>
    <property type="match status" value="1"/>
</dbReference>
<dbReference type="GO" id="GO:0005886">
    <property type="term" value="C:plasma membrane"/>
    <property type="evidence" value="ECO:0007669"/>
    <property type="project" value="UniProtKB-SubCell"/>
</dbReference>
<dbReference type="EMBL" id="APKE01000021">
    <property type="protein sequence ID" value="KAF0675898.1"/>
    <property type="molecule type" value="Genomic_DNA"/>
</dbReference>
<dbReference type="InterPro" id="IPR029044">
    <property type="entry name" value="Nucleotide-diphossugar_trans"/>
</dbReference>
<evidence type="ECO:0000256" key="6">
    <source>
        <dbReference type="SAM" id="Phobius"/>
    </source>
</evidence>
<keyword evidence="9" id="KW-1185">Reference proteome</keyword>
<dbReference type="EC" id="2.4.1.83" evidence="8"/>
<reference evidence="8" key="1">
    <citation type="submission" date="2013-03" db="EMBL/GenBank/DDBJ databases">
        <title>Genome Sequence of the Profundibacterium mesophilum strain KAUST100406-0324T from Red Sea, a novel genus in the family Rhodobacteraceae.</title>
        <authorList>
            <person name="Essack M."/>
            <person name="Alam I."/>
            <person name="Lafi F."/>
            <person name="Alawi W."/>
            <person name="Kamanu F."/>
            <person name="Al-Suwailem A."/>
            <person name="Lee O.O."/>
            <person name="Xu Y."/>
            <person name="Bajic V."/>
            <person name="Qian P.-Y."/>
            <person name="Archer J."/>
        </authorList>
    </citation>
    <scope>NUCLEOTIDE SEQUENCE</scope>
    <source>
        <strain evidence="8">KAUST100406-0324</strain>
    </source>
</reference>
<keyword evidence="6" id="KW-1133">Transmembrane helix</keyword>
<dbReference type="GO" id="GO:0004582">
    <property type="term" value="F:dolichyl-phosphate beta-D-mannosyltransferase activity"/>
    <property type="evidence" value="ECO:0007669"/>
    <property type="project" value="UniProtKB-EC"/>
</dbReference>
<dbReference type="PANTHER" id="PTHR43646:SF2">
    <property type="entry name" value="GLYCOSYLTRANSFERASE 2-LIKE DOMAIN-CONTAINING PROTEIN"/>
    <property type="match status" value="1"/>
</dbReference>
<dbReference type="OrthoDB" id="6653642at2"/>
<organism evidence="8 9">
    <name type="scientific">Profundibacterium mesophilum KAUST100406-0324</name>
    <dbReference type="NCBI Taxonomy" id="1037889"/>
    <lineage>
        <taxon>Bacteria</taxon>
        <taxon>Pseudomonadati</taxon>
        <taxon>Pseudomonadota</taxon>
        <taxon>Alphaproteobacteria</taxon>
        <taxon>Rhodobacterales</taxon>
        <taxon>Roseobacteraceae</taxon>
        <taxon>Profundibacterium</taxon>
    </lineage>
</organism>
<proteinExistence type="predicted"/>
<dbReference type="InterPro" id="IPR001173">
    <property type="entry name" value="Glyco_trans_2-like"/>
</dbReference>
<keyword evidence="3 8" id="KW-0328">Glycosyltransferase</keyword>
<comment type="subcellular location">
    <subcellularLocation>
        <location evidence="1">Cell membrane</location>
    </subcellularLocation>
</comment>
<dbReference type="CDD" id="cd00761">
    <property type="entry name" value="Glyco_tranf_GTA_type"/>
    <property type="match status" value="1"/>
</dbReference>
<keyword evidence="4 8" id="KW-0808">Transferase</keyword>
<evidence type="ECO:0000313" key="8">
    <source>
        <dbReference type="EMBL" id="KAF0675898.1"/>
    </source>
</evidence>
<dbReference type="RefSeq" id="WP_159965353.1">
    <property type="nucleotide sequence ID" value="NZ_APKE01000021.1"/>
</dbReference>
<feature type="transmembrane region" description="Helical" evidence="6">
    <location>
        <begin position="269"/>
        <end position="287"/>
    </location>
</feature>
<protein>
    <submittedName>
        <fullName evidence="8">Dolichol-phosphate mannosyltransferase</fullName>
        <ecNumber evidence="8">2.4.1.83</ecNumber>
    </submittedName>
</protein>
<name>A0A921TCN9_9RHOB</name>
<feature type="transmembrane region" description="Helical" evidence="6">
    <location>
        <begin position="299"/>
        <end position="320"/>
    </location>
</feature>
<keyword evidence="6" id="KW-0812">Transmembrane</keyword>
<evidence type="ECO:0000259" key="7">
    <source>
        <dbReference type="Pfam" id="PF00535"/>
    </source>
</evidence>
<evidence type="ECO:0000256" key="5">
    <source>
        <dbReference type="ARBA" id="ARBA00023136"/>
    </source>
</evidence>
<sequence length="343" mass="35759">MKNTSAIAAIIPVHNGAGVIGPCLDGLAAAGFAPGDIVVVDDASSDGTADICRARGIAPIVLDANVGAAGARNIGAAHSDAEILFFVDADVVVATDARAVIAAFFAAHPDHAALFGAYDARPAAPGRVSRIRNMLHRHVHIEGAGPASTFWTGCGAVRAGDFAAQGGFDAGQRMMEDVEFGLRLHGAGRPIAIHPELQGTHLKHWSLGGMMRTDLFDRAIPWARLLAAPRHGSAPAALNVSRAGQLSVLCVSATLAGLVLMLAARGAGLWLVAASLGLLAVFNRRFLRRLLREQSAADAVFAVPVLWLHYLCGGLGFFWVRSGLDRLTGGGERTDVQPQGARK</sequence>
<gene>
    <name evidence="8" type="ORF">PMES_01788</name>
</gene>
<accession>A0A921TCN9</accession>
<evidence type="ECO:0000256" key="3">
    <source>
        <dbReference type="ARBA" id="ARBA00022676"/>
    </source>
</evidence>
<dbReference type="Gene3D" id="3.90.550.10">
    <property type="entry name" value="Spore Coat Polysaccharide Biosynthesis Protein SpsA, Chain A"/>
    <property type="match status" value="1"/>
</dbReference>
<evidence type="ECO:0000313" key="9">
    <source>
        <dbReference type="Proteomes" id="UP000698242"/>
    </source>
</evidence>
<dbReference type="AlphaFoldDB" id="A0A921TCN9"/>
<keyword evidence="2" id="KW-1003">Cell membrane</keyword>
<dbReference type="Pfam" id="PF00535">
    <property type="entry name" value="Glycos_transf_2"/>
    <property type="match status" value="1"/>
</dbReference>
<dbReference type="SUPFAM" id="SSF53448">
    <property type="entry name" value="Nucleotide-diphospho-sugar transferases"/>
    <property type="match status" value="1"/>
</dbReference>
<evidence type="ECO:0000256" key="4">
    <source>
        <dbReference type="ARBA" id="ARBA00022679"/>
    </source>
</evidence>
<feature type="transmembrane region" description="Helical" evidence="6">
    <location>
        <begin position="246"/>
        <end position="263"/>
    </location>
</feature>
<dbReference type="Proteomes" id="UP000698242">
    <property type="component" value="Unassembled WGS sequence"/>
</dbReference>